<dbReference type="EMBL" id="CBTK010000119">
    <property type="protein sequence ID" value="CDH45086.1"/>
    <property type="molecule type" value="Genomic_DNA"/>
</dbReference>
<dbReference type="OrthoDB" id="361917at2"/>
<keyword evidence="3" id="KW-1185">Reference proteome</keyword>
<dbReference type="RefSeq" id="WP_081756272.1">
    <property type="nucleotide sequence ID" value="NZ_CBTK010000119.1"/>
</dbReference>
<reference evidence="2 3" key="1">
    <citation type="journal article" date="2014" name="ISME J.">
        <title>Candidatus Competibacter-lineage genomes retrieved from metagenomes reveal functional metabolic diversity.</title>
        <authorList>
            <person name="McIlroy S.J."/>
            <person name="Albertsen M."/>
            <person name="Andresen E.K."/>
            <person name="Saunders A.M."/>
            <person name="Kristiansen R."/>
            <person name="Stokholm-Bjerregaard M."/>
            <person name="Nielsen K.L."/>
            <person name="Nielsen P.H."/>
        </authorList>
    </citation>
    <scope>NUCLEOTIDE SEQUENCE [LARGE SCALE GENOMIC DNA]</scope>
    <source>
        <strain evidence="2 3">Run_B_J11</strain>
    </source>
</reference>
<feature type="domain" description="DUF1902" evidence="1">
    <location>
        <begin position="3"/>
        <end position="70"/>
    </location>
</feature>
<dbReference type="InterPro" id="IPR015066">
    <property type="entry name" value="DUF1902"/>
</dbReference>
<gene>
    <name evidence="2" type="ORF">BN874_2050003</name>
</gene>
<accession>A0A7U7J481</accession>
<evidence type="ECO:0000259" key="1">
    <source>
        <dbReference type="Pfam" id="PF08972"/>
    </source>
</evidence>
<evidence type="ECO:0000313" key="3">
    <source>
        <dbReference type="Proteomes" id="UP000019184"/>
    </source>
</evidence>
<dbReference type="AlphaFoldDB" id="A0A7U7J481"/>
<name>A0A7U7J481_9GAMM</name>
<dbReference type="Proteomes" id="UP000019184">
    <property type="component" value="Unassembled WGS sequence"/>
</dbReference>
<organism evidence="2 3">
    <name type="scientific">Candidatus Contendobacter odensis Run_B_J11</name>
    <dbReference type="NCBI Taxonomy" id="1400861"/>
    <lineage>
        <taxon>Bacteria</taxon>
        <taxon>Pseudomonadati</taxon>
        <taxon>Pseudomonadota</taxon>
        <taxon>Gammaproteobacteria</taxon>
        <taxon>Candidatus Competibacteraceae</taxon>
        <taxon>Candidatus Contendibacter</taxon>
    </lineage>
</organism>
<sequence length="75" mass="8224">MTTLSIHALWSDDSKVWIATSDDVPGLCVQADSFDELVTISTDFVPDLLNLNHVVTQAPITLCFVTEYKKQLAAA</sequence>
<evidence type="ECO:0000313" key="2">
    <source>
        <dbReference type="EMBL" id="CDH45086.1"/>
    </source>
</evidence>
<dbReference type="SUPFAM" id="SSF143100">
    <property type="entry name" value="TTHA1013/TTHA0281-like"/>
    <property type="match status" value="1"/>
</dbReference>
<dbReference type="Pfam" id="PF08972">
    <property type="entry name" value="DUF1902"/>
    <property type="match status" value="1"/>
</dbReference>
<dbReference type="InterPro" id="IPR035069">
    <property type="entry name" value="TTHA1013/TTHA0281-like"/>
</dbReference>
<protein>
    <recommendedName>
        <fullName evidence="1">DUF1902 domain-containing protein</fullName>
    </recommendedName>
</protein>
<proteinExistence type="predicted"/>
<comment type="caution">
    <text evidence="2">The sequence shown here is derived from an EMBL/GenBank/DDBJ whole genome shotgun (WGS) entry which is preliminary data.</text>
</comment>
<dbReference type="Gene3D" id="3.30.2390.10">
    <property type="entry name" value="TTHA1013-like"/>
    <property type="match status" value="1"/>
</dbReference>